<dbReference type="PROSITE" id="PS50835">
    <property type="entry name" value="IG_LIKE"/>
    <property type="match status" value="1"/>
</dbReference>
<sequence>MLPKETKDCYNNAKSCPLLTPFSSSSSTKCSIKSKRKYHDFTNYSLIVISLILLSTLDTVSSLTCEVNQYLCADGNQCIIETYLCDNDKDCEDGSDETRCSPPSLVDADFGDRFLREGEDLSLSCQAVGFPTPLIRWKFNDHIITSHNSRYRNTSINGHGKLSITGVRKEDEGTYECVAENANNYISSNSVVKLRVRTERERFHESKRVKDHSQYRDPLTRSAPSEDAVLLRQITNNYSAPLVASFLHSRIQKTIQMVRDIKNSLNDLSQDQRSFFNLKVKSLEALDKQLTSLQKINYFNFDGTERIQYLIEQYIMNNEILPIESALKEVKFNSTLDDLLQQVNVTSNDILIKYTNDLIKVFLQDIEEREVNKKYNELQRFAAFLTKRKLEPLINLQYWPADHLGHDGQFIGTIDNRGSQIEFVLHQLKDTLDLFYTQFENLATQRTPSSSLESVTSKVKVTMSTLKSMESLRFLVTIITFSLLSQCLAKPVSLEDGVLLRQIADSYSAPLVVPFLHSRIQNNAQMIREIKNSLENLSENQRNLFTLKVKSLEALDKQLTSLQKTDYFNFDGTARVKNLIEQYILNNEMFPIELGFEEAKGNSTPDDLLKQVNVMSNDNLIKDTNVLINVYLEDIEEKESNEKYNELQRLAASLAKHKLKTLVNFKYTEPTEQRDHYGNYLGMTDNRAPQIESVLRQLKNILDIFYPQFENLATRSAPLKPSSLKPVVVYPAKVIEAPMPDQPDFALPED</sequence>
<dbReference type="SUPFAM" id="SSF57424">
    <property type="entry name" value="LDL receptor-like module"/>
    <property type="match status" value="1"/>
</dbReference>
<dbReference type="SMART" id="SM00192">
    <property type="entry name" value="LDLa"/>
    <property type="match status" value="1"/>
</dbReference>
<dbReference type="Pfam" id="PF00057">
    <property type="entry name" value="Ldl_recept_a"/>
    <property type="match status" value="1"/>
</dbReference>
<evidence type="ECO:0000313" key="5">
    <source>
        <dbReference type="EnsemblMetazoa" id="tetur30g01690.1"/>
    </source>
</evidence>
<dbReference type="EnsemblMetazoa" id="tetur30g01690.1">
    <property type="protein sequence ID" value="tetur30g01690.1"/>
    <property type="gene ID" value="tetur30g01690"/>
</dbReference>
<dbReference type="PROSITE" id="PS50068">
    <property type="entry name" value="LDLRA_2"/>
    <property type="match status" value="1"/>
</dbReference>
<dbReference type="GO" id="GO:0030424">
    <property type="term" value="C:axon"/>
    <property type="evidence" value="ECO:0007669"/>
    <property type="project" value="TreeGrafter"/>
</dbReference>
<dbReference type="CDD" id="cd00112">
    <property type="entry name" value="LDLa"/>
    <property type="match status" value="1"/>
</dbReference>
<dbReference type="InterPro" id="IPR023415">
    <property type="entry name" value="LDLR_class-A_CS"/>
</dbReference>
<dbReference type="Gene3D" id="2.60.40.10">
    <property type="entry name" value="Immunoglobulins"/>
    <property type="match status" value="1"/>
</dbReference>
<dbReference type="SMART" id="SM00408">
    <property type="entry name" value="IGc2"/>
    <property type="match status" value="1"/>
</dbReference>
<keyword evidence="1 3" id="KW-1015">Disulfide bond</keyword>
<keyword evidence="6" id="KW-1185">Reference proteome</keyword>
<keyword evidence="2" id="KW-0393">Immunoglobulin domain</keyword>
<reference evidence="5" key="2">
    <citation type="submission" date="2015-06" db="UniProtKB">
        <authorList>
            <consortium name="EnsemblMetazoa"/>
        </authorList>
    </citation>
    <scope>IDENTIFICATION</scope>
</reference>
<dbReference type="PANTHER" id="PTHR10075">
    <property type="entry name" value="BASIGIN RELATED"/>
    <property type="match status" value="1"/>
</dbReference>
<dbReference type="eggNOG" id="KOG3509">
    <property type="taxonomic scope" value="Eukaryota"/>
</dbReference>
<dbReference type="Proteomes" id="UP000015104">
    <property type="component" value="Unassembled WGS sequence"/>
</dbReference>
<evidence type="ECO:0000313" key="6">
    <source>
        <dbReference type="Proteomes" id="UP000015104"/>
    </source>
</evidence>
<comment type="caution">
    <text evidence="3">Lacks conserved residue(s) required for the propagation of feature annotation.</text>
</comment>
<dbReference type="Pfam" id="PF13927">
    <property type="entry name" value="Ig_3"/>
    <property type="match status" value="1"/>
</dbReference>
<dbReference type="InterPro" id="IPR013783">
    <property type="entry name" value="Ig-like_fold"/>
</dbReference>
<evidence type="ECO:0000259" key="4">
    <source>
        <dbReference type="PROSITE" id="PS50835"/>
    </source>
</evidence>
<dbReference type="STRING" id="32264.T1L0R7"/>
<dbReference type="GO" id="GO:0005886">
    <property type="term" value="C:plasma membrane"/>
    <property type="evidence" value="ECO:0007669"/>
    <property type="project" value="TreeGrafter"/>
</dbReference>
<evidence type="ECO:0000256" key="1">
    <source>
        <dbReference type="ARBA" id="ARBA00023157"/>
    </source>
</evidence>
<dbReference type="InterPro" id="IPR007110">
    <property type="entry name" value="Ig-like_dom"/>
</dbReference>
<dbReference type="GO" id="GO:0070593">
    <property type="term" value="P:dendrite self-avoidance"/>
    <property type="evidence" value="ECO:0007669"/>
    <property type="project" value="TreeGrafter"/>
</dbReference>
<accession>T1L0R7</accession>
<evidence type="ECO:0000256" key="3">
    <source>
        <dbReference type="PROSITE-ProRule" id="PRU00124"/>
    </source>
</evidence>
<organism evidence="5 6">
    <name type="scientific">Tetranychus urticae</name>
    <name type="common">Two-spotted spider mite</name>
    <dbReference type="NCBI Taxonomy" id="32264"/>
    <lineage>
        <taxon>Eukaryota</taxon>
        <taxon>Metazoa</taxon>
        <taxon>Ecdysozoa</taxon>
        <taxon>Arthropoda</taxon>
        <taxon>Chelicerata</taxon>
        <taxon>Arachnida</taxon>
        <taxon>Acari</taxon>
        <taxon>Acariformes</taxon>
        <taxon>Trombidiformes</taxon>
        <taxon>Prostigmata</taxon>
        <taxon>Eleutherengona</taxon>
        <taxon>Raphignathae</taxon>
        <taxon>Tetranychoidea</taxon>
        <taxon>Tetranychidae</taxon>
        <taxon>Tetranychus</taxon>
    </lineage>
</organism>
<dbReference type="EMBL" id="CAEY01000869">
    <property type="status" value="NOT_ANNOTATED_CDS"/>
    <property type="molecule type" value="Genomic_DNA"/>
</dbReference>
<dbReference type="AlphaFoldDB" id="T1L0R7"/>
<dbReference type="SUPFAM" id="SSF48726">
    <property type="entry name" value="Immunoglobulin"/>
    <property type="match status" value="1"/>
</dbReference>
<protein>
    <recommendedName>
        <fullName evidence="4">Ig-like domain-containing protein</fullName>
    </recommendedName>
</protein>
<dbReference type="SMART" id="SM00409">
    <property type="entry name" value="IG"/>
    <property type="match status" value="1"/>
</dbReference>
<dbReference type="CDD" id="cd00096">
    <property type="entry name" value="Ig"/>
    <property type="match status" value="1"/>
</dbReference>
<dbReference type="InterPro" id="IPR002172">
    <property type="entry name" value="LDrepeatLR_classA_rpt"/>
</dbReference>
<dbReference type="InterPro" id="IPR036179">
    <property type="entry name" value="Ig-like_dom_sf"/>
</dbReference>
<reference evidence="6" key="1">
    <citation type="submission" date="2011-08" db="EMBL/GenBank/DDBJ databases">
        <authorList>
            <person name="Rombauts S."/>
        </authorList>
    </citation>
    <scope>NUCLEOTIDE SEQUENCE</scope>
    <source>
        <strain evidence="6">London</strain>
    </source>
</reference>
<dbReference type="InterPro" id="IPR003599">
    <property type="entry name" value="Ig_sub"/>
</dbReference>
<dbReference type="HOGENOM" id="CLU_570298_0_0_1"/>
<dbReference type="PROSITE" id="PS01209">
    <property type="entry name" value="LDLRA_1"/>
    <property type="match status" value="1"/>
</dbReference>
<dbReference type="GO" id="GO:0098632">
    <property type="term" value="F:cell-cell adhesion mediator activity"/>
    <property type="evidence" value="ECO:0007669"/>
    <property type="project" value="TreeGrafter"/>
</dbReference>
<dbReference type="Gene3D" id="4.10.400.10">
    <property type="entry name" value="Low-density Lipoprotein Receptor"/>
    <property type="match status" value="1"/>
</dbReference>
<dbReference type="InterPro" id="IPR036055">
    <property type="entry name" value="LDL_receptor-like_sf"/>
</dbReference>
<feature type="domain" description="Ig-like" evidence="4">
    <location>
        <begin position="103"/>
        <end position="193"/>
    </location>
</feature>
<dbReference type="FunFam" id="2.60.40.10:FF:000032">
    <property type="entry name" value="palladin isoform X1"/>
    <property type="match status" value="1"/>
</dbReference>
<dbReference type="GO" id="GO:0007156">
    <property type="term" value="P:homophilic cell adhesion via plasma membrane adhesion molecules"/>
    <property type="evidence" value="ECO:0007669"/>
    <property type="project" value="TreeGrafter"/>
</dbReference>
<dbReference type="InterPro" id="IPR003598">
    <property type="entry name" value="Ig_sub2"/>
</dbReference>
<dbReference type="GO" id="GO:0007411">
    <property type="term" value="P:axon guidance"/>
    <property type="evidence" value="ECO:0007669"/>
    <property type="project" value="TreeGrafter"/>
</dbReference>
<feature type="disulfide bond" evidence="3">
    <location>
        <begin position="85"/>
        <end position="100"/>
    </location>
</feature>
<proteinExistence type="predicted"/>
<name>T1L0R7_TETUR</name>
<dbReference type="PANTHER" id="PTHR10075:SF100">
    <property type="entry name" value="FASCICLIN-2"/>
    <property type="match status" value="1"/>
</dbReference>
<evidence type="ECO:0000256" key="2">
    <source>
        <dbReference type="ARBA" id="ARBA00023319"/>
    </source>
</evidence>